<evidence type="ECO:0000256" key="2">
    <source>
        <dbReference type="PROSITE-ProRule" id="PRU00047"/>
    </source>
</evidence>
<dbReference type="InterPro" id="IPR001878">
    <property type="entry name" value="Znf_CCHC"/>
</dbReference>
<feature type="region of interest" description="Disordered" evidence="3">
    <location>
        <begin position="1"/>
        <end position="145"/>
    </location>
</feature>
<evidence type="ECO:0000256" key="3">
    <source>
        <dbReference type="SAM" id="MobiDB-lite"/>
    </source>
</evidence>
<keyword evidence="2" id="KW-0479">Metal-binding</keyword>
<dbReference type="EMBL" id="JASNQZ010000006">
    <property type="protein sequence ID" value="KAL0956644.1"/>
    <property type="molecule type" value="Genomic_DNA"/>
</dbReference>
<keyword evidence="2" id="KW-0863">Zinc-finger</keyword>
<dbReference type="SUPFAM" id="SSF57756">
    <property type="entry name" value="Retrovirus zinc finger-like domains"/>
    <property type="match status" value="2"/>
</dbReference>
<dbReference type="InterPro" id="IPR042246">
    <property type="entry name" value="ZCCHC9"/>
</dbReference>
<feature type="domain" description="CCHC-type" evidence="4">
    <location>
        <begin position="215"/>
        <end position="230"/>
    </location>
</feature>
<organism evidence="5 6">
    <name type="scientific">Hohenbuehelia grisea</name>
    <dbReference type="NCBI Taxonomy" id="104357"/>
    <lineage>
        <taxon>Eukaryota</taxon>
        <taxon>Fungi</taxon>
        <taxon>Dikarya</taxon>
        <taxon>Basidiomycota</taxon>
        <taxon>Agaricomycotina</taxon>
        <taxon>Agaricomycetes</taxon>
        <taxon>Agaricomycetidae</taxon>
        <taxon>Agaricales</taxon>
        <taxon>Pleurotineae</taxon>
        <taxon>Pleurotaceae</taxon>
        <taxon>Hohenbuehelia</taxon>
    </lineage>
</organism>
<dbReference type="PANTHER" id="PTHR46242:SF1">
    <property type="entry name" value="ZINC FINGER CCHC DOMAIN-CONTAINING PROTEIN 9"/>
    <property type="match status" value="1"/>
</dbReference>
<protein>
    <recommendedName>
        <fullName evidence="4">CCHC-type domain-containing protein</fullName>
    </recommendedName>
</protein>
<evidence type="ECO:0000313" key="6">
    <source>
        <dbReference type="Proteomes" id="UP001556367"/>
    </source>
</evidence>
<comment type="caution">
    <text evidence="5">The sequence shown here is derived from an EMBL/GenBank/DDBJ whole genome shotgun (WGS) entry which is preliminary data.</text>
</comment>
<gene>
    <name evidence="5" type="ORF">HGRIS_002777</name>
</gene>
<dbReference type="SMART" id="SM00343">
    <property type="entry name" value="ZnF_C2HC"/>
    <property type="match status" value="4"/>
</dbReference>
<name>A0ABR3JLG5_9AGAR</name>
<dbReference type="PANTHER" id="PTHR46242">
    <property type="entry name" value="ZINC FINGER CCHC DOMAIN-CONTAINING PROTEIN 9 ZCCHC9"/>
    <property type="match status" value="1"/>
</dbReference>
<dbReference type="PROSITE" id="PS50158">
    <property type="entry name" value="ZF_CCHC"/>
    <property type="match status" value="2"/>
</dbReference>
<feature type="compositionally biased region" description="Basic residues" evidence="3">
    <location>
        <begin position="58"/>
        <end position="70"/>
    </location>
</feature>
<evidence type="ECO:0000259" key="4">
    <source>
        <dbReference type="PROSITE" id="PS50158"/>
    </source>
</evidence>
<evidence type="ECO:0000313" key="5">
    <source>
        <dbReference type="EMBL" id="KAL0956644.1"/>
    </source>
</evidence>
<reference evidence="6" key="1">
    <citation type="submission" date="2024-06" db="EMBL/GenBank/DDBJ databases">
        <title>Multi-omics analyses provide insights into the biosynthesis of the anticancer antibiotic pleurotin in Hohenbuehelia grisea.</title>
        <authorList>
            <person name="Weaver J.A."/>
            <person name="Alberti F."/>
        </authorList>
    </citation>
    <scope>NUCLEOTIDE SEQUENCE [LARGE SCALE GENOMIC DNA]</scope>
    <source>
        <strain evidence="6">T-177</strain>
    </source>
</reference>
<proteinExistence type="predicted"/>
<sequence>MTRITDFGRKRTYVQAGFNEEQAADHSLPEASTSNAKDSEVAPTNDALSGSAGEAAPPKKKRKRSKKPKALKQTVTDGPDSCKPAEPPKSTDLAQVPSEGADGAEQDTRTPRQKRRDREKREKEKRAKAKLDKANASENRRLKRISQKQNDTTCFVCRERGHAAKYCPKAGNGAGDSTNGGPVVGICYRCGSTKHTLSRCRNVADPENPMPFASCFVCSGKGHLASGCPQNADRGIYPNGGCCKLCGDKSHLAKDCGLRKQDTNAVAPVLFGTGQGAGADEDDFHSFKRQAIVVEREEKQEDRVKRQLDLKAGKHSGVIKAFGRTPAPSTKKVVFF</sequence>
<dbReference type="InterPro" id="IPR036875">
    <property type="entry name" value="Znf_CCHC_sf"/>
</dbReference>
<keyword evidence="6" id="KW-1185">Reference proteome</keyword>
<feature type="domain" description="CCHC-type" evidence="4">
    <location>
        <begin position="154"/>
        <end position="169"/>
    </location>
</feature>
<dbReference type="Proteomes" id="UP001556367">
    <property type="component" value="Unassembled WGS sequence"/>
</dbReference>
<keyword evidence="2" id="KW-0862">Zinc</keyword>
<feature type="compositionally biased region" description="Basic and acidic residues" evidence="3">
    <location>
        <begin position="119"/>
        <end position="140"/>
    </location>
</feature>
<accession>A0ABR3JLG5</accession>
<keyword evidence="1" id="KW-0507">mRNA processing</keyword>
<dbReference type="Gene3D" id="4.10.60.10">
    <property type="entry name" value="Zinc finger, CCHC-type"/>
    <property type="match status" value="2"/>
</dbReference>
<evidence type="ECO:0000256" key="1">
    <source>
        <dbReference type="ARBA" id="ARBA00022664"/>
    </source>
</evidence>